<keyword evidence="2 7" id="KW-0812">Transmembrane</keyword>
<feature type="signal peptide" evidence="8">
    <location>
        <begin position="1"/>
        <end position="24"/>
    </location>
</feature>
<gene>
    <name evidence="9" type="ORF">VNI00_013993</name>
</gene>
<comment type="caution">
    <text evidence="9">The sequence shown here is derived from an EMBL/GenBank/DDBJ whole genome shotgun (WGS) entry which is preliminary data.</text>
</comment>
<dbReference type="GO" id="GO:0016020">
    <property type="term" value="C:membrane"/>
    <property type="evidence" value="ECO:0007669"/>
    <property type="project" value="UniProtKB-SubCell"/>
</dbReference>
<evidence type="ECO:0000256" key="6">
    <source>
        <dbReference type="SAM" id="MobiDB-lite"/>
    </source>
</evidence>
<reference evidence="9 10" key="1">
    <citation type="submission" date="2024-01" db="EMBL/GenBank/DDBJ databases">
        <title>A draft genome for a cacao thread blight-causing isolate of Paramarasmius palmivorus.</title>
        <authorList>
            <person name="Baruah I.K."/>
            <person name="Bukari Y."/>
            <person name="Amoako-Attah I."/>
            <person name="Meinhardt L.W."/>
            <person name="Bailey B.A."/>
            <person name="Cohen S.P."/>
        </authorList>
    </citation>
    <scope>NUCLEOTIDE SEQUENCE [LARGE SCALE GENOMIC DNA]</scope>
    <source>
        <strain evidence="9 10">GH-12</strain>
    </source>
</reference>
<feature type="region of interest" description="Disordered" evidence="6">
    <location>
        <begin position="126"/>
        <end position="154"/>
    </location>
</feature>
<comment type="subcellular location">
    <subcellularLocation>
        <location evidence="1">Membrane</location>
        <topology evidence="1">Single-pass membrane protein</topology>
    </subcellularLocation>
</comment>
<evidence type="ECO:0000313" key="10">
    <source>
        <dbReference type="Proteomes" id="UP001383192"/>
    </source>
</evidence>
<keyword evidence="8" id="KW-0732">Signal</keyword>
<evidence type="ECO:0000256" key="2">
    <source>
        <dbReference type="ARBA" id="ARBA00022692"/>
    </source>
</evidence>
<dbReference type="PANTHER" id="PTHR15549">
    <property type="entry name" value="PAIRED IMMUNOGLOBULIN-LIKE TYPE 2 RECEPTOR"/>
    <property type="match status" value="1"/>
</dbReference>
<dbReference type="GO" id="GO:0071944">
    <property type="term" value="C:cell periphery"/>
    <property type="evidence" value="ECO:0007669"/>
    <property type="project" value="UniProtKB-ARBA"/>
</dbReference>
<sequence>MPLLISSVAFFLAVILGCSTPVDALEFRSISGPPETSGNILRGGSLVITCTRQYPGDLDSSTLFLVGTAGERTQVSFSSLNSSTSQAVSIVQVPQQIDGGHYFLVAVESNRSVIASSPNFTIDNATVSSTSSASSPTESSSDQGSNSSPGSSGSNAGAIAGGVIGGVVGLAAVVVAVLLFLRRRRVLGEKKMITPDISTYFTEPTPIITGESSQGQGQGAGPPSAAKEKYLMMQEQKEQMLGMRQRLERRLEDNMAEHRMRIANPDGSSVASQSGQDTVPELRRQLDVMSQRIHELEAELAEQAPPDYVSTI</sequence>
<dbReference type="AlphaFoldDB" id="A0AAW0BVD7"/>
<evidence type="ECO:0000256" key="4">
    <source>
        <dbReference type="ARBA" id="ARBA00023136"/>
    </source>
</evidence>
<feature type="chain" id="PRO_5043597717" evidence="8">
    <location>
        <begin position="25"/>
        <end position="312"/>
    </location>
</feature>
<evidence type="ECO:0000256" key="8">
    <source>
        <dbReference type="SAM" id="SignalP"/>
    </source>
</evidence>
<dbReference type="EMBL" id="JAYKXP010000074">
    <property type="protein sequence ID" value="KAK7030883.1"/>
    <property type="molecule type" value="Genomic_DNA"/>
</dbReference>
<keyword evidence="10" id="KW-1185">Reference proteome</keyword>
<dbReference type="Proteomes" id="UP001383192">
    <property type="component" value="Unassembled WGS sequence"/>
</dbReference>
<organism evidence="9 10">
    <name type="scientific">Paramarasmius palmivorus</name>
    <dbReference type="NCBI Taxonomy" id="297713"/>
    <lineage>
        <taxon>Eukaryota</taxon>
        <taxon>Fungi</taxon>
        <taxon>Dikarya</taxon>
        <taxon>Basidiomycota</taxon>
        <taxon>Agaricomycotina</taxon>
        <taxon>Agaricomycetes</taxon>
        <taxon>Agaricomycetidae</taxon>
        <taxon>Agaricales</taxon>
        <taxon>Marasmiineae</taxon>
        <taxon>Marasmiaceae</taxon>
        <taxon>Paramarasmius</taxon>
    </lineage>
</organism>
<feature type="coiled-coil region" evidence="5">
    <location>
        <begin position="237"/>
        <end position="299"/>
    </location>
</feature>
<dbReference type="Gene3D" id="1.20.5.510">
    <property type="entry name" value="Single helix bin"/>
    <property type="match status" value="1"/>
</dbReference>
<keyword evidence="5" id="KW-0175">Coiled coil</keyword>
<name>A0AAW0BVD7_9AGAR</name>
<evidence type="ECO:0000256" key="3">
    <source>
        <dbReference type="ARBA" id="ARBA00022989"/>
    </source>
</evidence>
<keyword evidence="3 7" id="KW-1133">Transmembrane helix</keyword>
<feature type="transmembrane region" description="Helical" evidence="7">
    <location>
        <begin position="156"/>
        <end position="181"/>
    </location>
</feature>
<evidence type="ECO:0000256" key="5">
    <source>
        <dbReference type="SAM" id="Coils"/>
    </source>
</evidence>
<dbReference type="InterPro" id="IPR051694">
    <property type="entry name" value="Immunoregulatory_rcpt-like"/>
</dbReference>
<evidence type="ECO:0000256" key="7">
    <source>
        <dbReference type="SAM" id="Phobius"/>
    </source>
</evidence>
<protein>
    <submittedName>
        <fullName evidence="9">Uncharacterized protein</fullName>
    </submittedName>
</protein>
<proteinExistence type="predicted"/>
<evidence type="ECO:0000313" key="9">
    <source>
        <dbReference type="EMBL" id="KAK7030883.1"/>
    </source>
</evidence>
<evidence type="ECO:0000256" key="1">
    <source>
        <dbReference type="ARBA" id="ARBA00004167"/>
    </source>
</evidence>
<keyword evidence="4 7" id="KW-0472">Membrane</keyword>
<accession>A0AAW0BVD7</accession>